<evidence type="ECO:0000259" key="1">
    <source>
        <dbReference type="Pfam" id="PF20058"/>
    </source>
</evidence>
<dbReference type="EMBL" id="JAVLVT010000005">
    <property type="protein sequence ID" value="MDS1270982.1"/>
    <property type="molecule type" value="Genomic_DNA"/>
</dbReference>
<comment type="caution">
    <text evidence="2">The sequence shown here is derived from an EMBL/GenBank/DDBJ whole genome shotgun (WGS) entry which is preliminary data.</text>
</comment>
<gene>
    <name evidence="2" type="ORF">RIF23_11800</name>
</gene>
<dbReference type="InterPro" id="IPR045598">
    <property type="entry name" value="DUF6457"/>
</dbReference>
<dbReference type="Proteomes" id="UP001250214">
    <property type="component" value="Unassembled WGS sequence"/>
</dbReference>
<protein>
    <submittedName>
        <fullName evidence="2">DUF6457 domain-containing protein</fullName>
    </submittedName>
</protein>
<organism evidence="2 3">
    <name type="scientific">Lipingzhangella rawalii</name>
    <dbReference type="NCBI Taxonomy" id="2055835"/>
    <lineage>
        <taxon>Bacteria</taxon>
        <taxon>Bacillati</taxon>
        <taxon>Actinomycetota</taxon>
        <taxon>Actinomycetes</taxon>
        <taxon>Streptosporangiales</taxon>
        <taxon>Nocardiopsidaceae</taxon>
        <taxon>Lipingzhangella</taxon>
    </lineage>
</organism>
<dbReference type="RefSeq" id="WP_310912535.1">
    <property type="nucleotide sequence ID" value="NZ_JAVLVT010000005.1"/>
</dbReference>
<sequence>MQLTEWARLVRAELAMEAEDSGSGPRPDRLTQADITRVLDVARDAAHSVTRPAAPVTTYLMGIAVGRGADPEAVAATLRELALAQASEPDEDSSPAG</sequence>
<evidence type="ECO:0000313" key="2">
    <source>
        <dbReference type="EMBL" id="MDS1270982.1"/>
    </source>
</evidence>
<reference evidence="3" key="1">
    <citation type="submission" date="2023-07" db="EMBL/GenBank/DDBJ databases">
        <title>Novel species in the genus Lipingzhangella isolated from Sambhar Salt Lake.</title>
        <authorList>
            <person name="Jiya N."/>
            <person name="Kajale S."/>
            <person name="Sharma A."/>
        </authorList>
    </citation>
    <scope>NUCLEOTIDE SEQUENCE [LARGE SCALE GENOMIC DNA]</scope>
    <source>
        <strain evidence="3">LS1_29</strain>
    </source>
</reference>
<evidence type="ECO:0000313" key="3">
    <source>
        <dbReference type="Proteomes" id="UP001250214"/>
    </source>
</evidence>
<proteinExistence type="predicted"/>
<dbReference type="Pfam" id="PF20058">
    <property type="entry name" value="DUF6457"/>
    <property type="match status" value="1"/>
</dbReference>
<feature type="domain" description="DUF6457" evidence="1">
    <location>
        <begin position="2"/>
        <end position="86"/>
    </location>
</feature>
<name>A0ABU2H6Q5_9ACTN</name>
<keyword evidence="3" id="KW-1185">Reference proteome</keyword>
<accession>A0ABU2H6Q5</accession>